<dbReference type="EMBL" id="SUMD01000004">
    <property type="protein sequence ID" value="TJZ78247.1"/>
    <property type="molecule type" value="Genomic_DNA"/>
</dbReference>
<proteinExistence type="predicted"/>
<keyword evidence="3" id="KW-1185">Reference proteome</keyword>
<feature type="transmembrane region" description="Helical" evidence="1">
    <location>
        <begin position="88"/>
        <end position="117"/>
    </location>
</feature>
<dbReference type="Proteomes" id="UP000305109">
    <property type="component" value="Unassembled WGS sequence"/>
</dbReference>
<keyword evidence="1" id="KW-1133">Transmembrane helix</keyword>
<sequence>MAGTLGEAEFRKLRTPRAAAVAGIVFGVLFATSIVLLRTSLPAAAGSPWLRGQTQITIALVLAPFAGIAFLWFIGVIRDRFGVLEDRFFATVFLGSGLLLLAMMCVSMALAGGLLAVSRQSKAPEAELMFFGREVMLHINNVYEVRLAAVFMISLGTIWLRTGLMPRALAIVTYVLALSLLVVVSFSLWVTLMFPAWVVLISAYILTTDRTRRRLSPDAGDVHRRRP</sequence>
<organism evidence="2 3">
    <name type="scientific">Rhodococcus oryzae</name>
    <dbReference type="NCBI Taxonomy" id="2571143"/>
    <lineage>
        <taxon>Bacteria</taxon>
        <taxon>Bacillati</taxon>
        <taxon>Actinomycetota</taxon>
        <taxon>Actinomycetes</taxon>
        <taxon>Mycobacteriales</taxon>
        <taxon>Nocardiaceae</taxon>
        <taxon>Rhodococcus</taxon>
    </lineage>
</organism>
<reference evidence="2 3" key="1">
    <citation type="submission" date="2019-04" db="EMBL/GenBank/DDBJ databases">
        <title>Rhodococcus oryzae sp. nov., a novel actinomycete isolated from rhizosphere soil of rice (Oryza sativa L.).</title>
        <authorList>
            <person name="Li C."/>
        </authorList>
    </citation>
    <scope>NUCLEOTIDE SEQUENCE [LARGE SCALE GENOMIC DNA]</scope>
    <source>
        <strain evidence="2 3">NEAU-CX67</strain>
    </source>
</reference>
<name>A0ABY2RKG3_9NOCA</name>
<keyword evidence="1" id="KW-0472">Membrane</keyword>
<gene>
    <name evidence="2" type="ORF">FCG67_09245</name>
</gene>
<feature type="transmembrane region" description="Helical" evidence="1">
    <location>
        <begin position="56"/>
        <end position="76"/>
    </location>
</feature>
<feature type="transmembrane region" description="Helical" evidence="1">
    <location>
        <begin position="190"/>
        <end position="207"/>
    </location>
</feature>
<feature type="transmembrane region" description="Helical" evidence="1">
    <location>
        <begin position="137"/>
        <end position="160"/>
    </location>
</feature>
<evidence type="ECO:0000313" key="2">
    <source>
        <dbReference type="EMBL" id="TJZ78247.1"/>
    </source>
</evidence>
<protein>
    <recommendedName>
        <fullName evidence="4">DUF4386 family protein</fullName>
    </recommendedName>
</protein>
<evidence type="ECO:0000313" key="3">
    <source>
        <dbReference type="Proteomes" id="UP000305109"/>
    </source>
</evidence>
<comment type="caution">
    <text evidence="2">The sequence shown here is derived from an EMBL/GenBank/DDBJ whole genome shotgun (WGS) entry which is preliminary data.</text>
</comment>
<evidence type="ECO:0008006" key="4">
    <source>
        <dbReference type="Google" id="ProtNLM"/>
    </source>
</evidence>
<dbReference type="RefSeq" id="WP_136909177.1">
    <property type="nucleotide sequence ID" value="NZ_SUMD01000004.1"/>
</dbReference>
<accession>A0ABY2RKG3</accession>
<keyword evidence="1" id="KW-0812">Transmembrane</keyword>
<evidence type="ECO:0000256" key="1">
    <source>
        <dbReference type="SAM" id="Phobius"/>
    </source>
</evidence>
<feature type="transmembrane region" description="Helical" evidence="1">
    <location>
        <begin position="18"/>
        <end position="36"/>
    </location>
</feature>